<dbReference type="EMBL" id="MVBM01000005">
    <property type="protein sequence ID" value="OOK72316.1"/>
    <property type="molecule type" value="Genomic_DNA"/>
</dbReference>
<sequence>MQRLDFASAAYPARPVDRTALGWRRHVVDSGRRQQVQQ</sequence>
<evidence type="ECO:0000313" key="3">
    <source>
        <dbReference type="Proteomes" id="UP000188532"/>
    </source>
</evidence>
<evidence type="ECO:0000313" key="2">
    <source>
        <dbReference type="EMBL" id="OOK72316.1"/>
    </source>
</evidence>
<dbReference type="Proteomes" id="UP000189229">
    <property type="component" value="Unassembled WGS sequence"/>
</dbReference>
<name>A0A1V3X0G7_MYCKA</name>
<reference evidence="3 4" key="1">
    <citation type="submission" date="2017-02" db="EMBL/GenBank/DDBJ databases">
        <title>Complete genome sequences of Mycobacterium kansasii strains isolated from rhesus macaques.</title>
        <authorList>
            <person name="Panda A."/>
            <person name="Nagaraj S."/>
            <person name="Zhao X."/>
            <person name="Tettelin H."/>
            <person name="Detolla L.J."/>
        </authorList>
    </citation>
    <scope>NUCLEOTIDE SEQUENCE [LARGE SCALE GENOMIC DNA]</scope>
    <source>
        <strain evidence="1 3">11-3469</strain>
        <strain evidence="2 4">11-3813</strain>
    </source>
</reference>
<dbReference type="Proteomes" id="UP000188532">
    <property type="component" value="Unassembled WGS sequence"/>
</dbReference>
<dbReference type="AlphaFoldDB" id="A0A1V3X0G7"/>
<evidence type="ECO:0000313" key="1">
    <source>
        <dbReference type="EMBL" id="OOK68023.1"/>
    </source>
</evidence>
<evidence type="ECO:0000313" key="4">
    <source>
        <dbReference type="Proteomes" id="UP000189229"/>
    </source>
</evidence>
<accession>A0A1V3X0G7</accession>
<comment type="caution">
    <text evidence="2">The sequence shown here is derived from an EMBL/GenBank/DDBJ whole genome shotgun (WGS) entry which is preliminary data.</text>
</comment>
<proteinExistence type="predicted"/>
<dbReference type="EMBL" id="MVBN01000008">
    <property type="protein sequence ID" value="OOK68023.1"/>
    <property type="molecule type" value="Genomic_DNA"/>
</dbReference>
<protein>
    <submittedName>
        <fullName evidence="2">Uncharacterized protein</fullName>
    </submittedName>
</protein>
<organism evidence="2 4">
    <name type="scientific">Mycobacterium kansasii</name>
    <dbReference type="NCBI Taxonomy" id="1768"/>
    <lineage>
        <taxon>Bacteria</taxon>
        <taxon>Bacillati</taxon>
        <taxon>Actinomycetota</taxon>
        <taxon>Actinomycetes</taxon>
        <taxon>Mycobacteriales</taxon>
        <taxon>Mycobacteriaceae</taxon>
        <taxon>Mycobacterium</taxon>
    </lineage>
</organism>
<gene>
    <name evidence="1" type="ORF">BZL29_6898</name>
    <name evidence="2" type="ORF">BZL30_5571</name>
</gene>